<feature type="compositionally biased region" description="Polar residues" evidence="1">
    <location>
        <begin position="68"/>
        <end position="77"/>
    </location>
</feature>
<feature type="compositionally biased region" description="Basic residues" evidence="1">
    <location>
        <begin position="48"/>
        <end position="57"/>
    </location>
</feature>
<feature type="region of interest" description="Disordered" evidence="1">
    <location>
        <begin position="24"/>
        <end position="91"/>
    </location>
</feature>
<dbReference type="AlphaFoldDB" id="A0A1M5VUC6"/>
<evidence type="ECO:0000313" key="3">
    <source>
        <dbReference type="EMBL" id="SHH78798.1"/>
    </source>
</evidence>
<evidence type="ECO:0000256" key="1">
    <source>
        <dbReference type="SAM" id="MobiDB-lite"/>
    </source>
</evidence>
<proteinExistence type="predicted"/>
<feature type="signal peptide" evidence="2">
    <location>
        <begin position="1"/>
        <end position="24"/>
    </location>
</feature>
<feature type="compositionally biased region" description="Low complexity" evidence="1">
    <location>
        <begin position="58"/>
        <end position="67"/>
    </location>
</feature>
<name>A0A1M5VUC6_9BRAD</name>
<reference evidence="3 4" key="1">
    <citation type="submission" date="2016-11" db="EMBL/GenBank/DDBJ databases">
        <authorList>
            <person name="Jaros S."/>
            <person name="Januszkiewicz K."/>
            <person name="Wedrychowicz H."/>
        </authorList>
    </citation>
    <scope>NUCLEOTIDE SEQUENCE [LARGE SCALE GENOMIC DNA]</scope>
    <source>
        <strain evidence="3 4">GAS138</strain>
    </source>
</reference>
<dbReference type="EMBL" id="LT670817">
    <property type="protein sequence ID" value="SHH78798.1"/>
    <property type="molecule type" value="Genomic_DNA"/>
</dbReference>
<accession>A0A1M5VUC6</accession>
<evidence type="ECO:0000256" key="2">
    <source>
        <dbReference type="SAM" id="SignalP"/>
    </source>
</evidence>
<evidence type="ECO:0000313" key="4">
    <source>
        <dbReference type="Proteomes" id="UP000189796"/>
    </source>
</evidence>
<dbReference type="Proteomes" id="UP000189796">
    <property type="component" value="Chromosome I"/>
</dbReference>
<keyword evidence="2" id="KW-0732">Signal</keyword>
<feature type="chain" id="PRO_5012093178" description="Pentapeptide MXKDX repeat protein" evidence="2">
    <location>
        <begin position="25"/>
        <end position="91"/>
    </location>
</feature>
<dbReference type="RefSeq" id="WP_079604623.1">
    <property type="nucleotide sequence ID" value="NZ_LT670817.1"/>
</dbReference>
<evidence type="ECO:0008006" key="5">
    <source>
        <dbReference type="Google" id="ProtNLM"/>
    </source>
</evidence>
<protein>
    <recommendedName>
        <fullName evidence="5">Pentapeptide MXKDX repeat protein</fullName>
    </recommendedName>
</protein>
<organism evidence="3 4">
    <name type="scientific">Bradyrhizobium erythrophlei</name>
    <dbReference type="NCBI Taxonomy" id="1437360"/>
    <lineage>
        <taxon>Bacteria</taxon>
        <taxon>Pseudomonadati</taxon>
        <taxon>Pseudomonadota</taxon>
        <taxon>Alphaproteobacteria</taxon>
        <taxon>Hyphomicrobiales</taxon>
        <taxon>Nitrobacteraceae</taxon>
        <taxon>Bradyrhizobium</taxon>
    </lineage>
</organism>
<gene>
    <name evidence="3" type="ORF">SAMN05443248_6180</name>
</gene>
<sequence>MRSKLAISALVVASLFGATAIASAQTQPAPGASSEGNVGPGATGTKMKSGKMMKSSKTKSGATTGMSRGTTRNPSGQGNVGPDAGNNAGAK</sequence>